<gene>
    <name evidence="3" type="ORF">GHC21_15990</name>
</gene>
<protein>
    <submittedName>
        <fullName evidence="3">Helix-turn-helix domain-containing protein</fullName>
    </submittedName>
</protein>
<feature type="region of interest" description="Disordered" evidence="1">
    <location>
        <begin position="76"/>
        <end position="123"/>
    </location>
</feature>
<accession>A0ABX6DV37</accession>
<evidence type="ECO:0000313" key="3">
    <source>
        <dbReference type="EMBL" id="QGH31076.1"/>
    </source>
</evidence>
<keyword evidence="4" id="KW-1185">Reference proteome</keyword>
<organism evidence="3 4">
    <name type="scientific">Kluyvera intermedia</name>
    <name type="common">Enterobacter intermedius</name>
    <dbReference type="NCBI Taxonomy" id="61648"/>
    <lineage>
        <taxon>Bacteria</taxon>
        <taxon>Pseudomonadati</taxon>
        <taxon>Pseudomonadota</taxon>
        <taxon>Gammaproteobacteria</taxon>
        <taxon>Enterobacterales</taxon>
        <taxon>Enterobacteriaceae</taxon>
        <taxon>Kluyvera</taxon>
    </lineage>
</organism>
<evidence type="ECO:0000313" key="4">
    <source>
        <dbReference type="Proteomes" id="UP000344450"/>
    </source>
</evidence>
<dbReference type="EMBL" id="CP045845">
    <property type="protein sequence ID" value="QGH31076.1"/>
    <property type="molecule type" value="Genomic_DNA"/>
</dbReference>
<evidence type="ECO:0000256" key="1">
    <source>
        <dbReference type="SAM" id="MobiDB-lite"/>
    </source>
</evidence>
<proteinExistence type="predicted"/>
<feature type="domain" description="Helix-turn-helix" evidence="2">
    <location>
        <begin position="6"/>
        <end position="35"/>
    </location>
</feature>
<reference evidence="3 4" key="1">
    <citation type="submission" date="2019-10" db="EMBL/GenBank/DDBJ databases">
        <title>Complete genome sequencing of drug resistant plasmids in Kluyvera intermedia.</title>
        <authorList>
            <person name="Ke C."/>
            <person name="Jian S."/>
        </authorList>
    </citation>
    <scope>NUCLEOTIDE SEQUENCE [LARGE SCALE GENOMIC DNA]</scope>
    <source>
        <strain evidence="3 4">N2-1</strain>
    </source>
</reference>
<dbReference type="Pfam" id="PF12728">
    <property type="entry name" value="HTH_17"/>
    <property type="match status" value="1"/>
</dbReference>
<dbReference type="InterPro" id="IPR041657">
    <property type="entry name" value="HTH_17"/>
</dbReference>
<evidence type="ECO:0000259" key="2">
    <source>
        <dbReference type="Pfam" id="PF12728"/>
    </source>
</evidence>
<dbReference type="Proteomes" id="UP000344450">
    <property type="component" value="Chromosome"/>
</dbReference>
<sequence>MEQYSLTLDEACAFLKISRPTATNWIRTGRLQATRKDPSKPKSPYLTTRQACIAALNSPLHTVDVSAVDAFKEERKCPSSAEVKSGTPRTRSRAGSELRNLLAQRTSGKLRNCTTSERQNSGE</sequence>
<feature type="compositionally biased region" description="Polar residues" evidence="1">
    <location>
        <begin position="103"/>
        <end position="123"/>
    </location>
</feature>
<name>A0ABX6DV37_KLUIN</name>